<evidence type="ECO:0000313" key="2">
    <source>
        <dbReference type="Proteomes" id="UP000223913"/>
    </source>
</evidence>
<dbReference type="EMBL" id="PDUD01000021">
    <property type="protein sequence ID" value="PHN05497.1"/>
    <property type="molecule type" value="Genomic_DNA"/>
</dbReference>
<reference evidence="1 2" key="1">
    <citation type="submission" date="2017-10" db="EMBL/GenBank/DDBJ databases">
        <title>The draft genome sequence of Lewinella nigricans NBRC 102662.</title>
        <authorList>
            <person name="Wang K."/>
        </authorList>
    </citation>
    <scope>NUCLEOTIDE SEQUENCE [LARGE SCALE GENOMIC DNA]</scope>
    <source>
        <strain evidence="1 2">NBRC 102662</strain>
    </source>
</reference>
<organism evidence="1 2">
    <name type="scientific">Flavilitoribacter nigricans (strain ATCC 23147 / DSM 23189 / NBRC 102662 / NCIMB 1420 / SS-2)</name>
    <name type="common">Lewinella nigricans</name>
    <dbReference type="NCBI Taxonomy" id="1122177"/>
    <lineage>
        <taxon>Bacteria</taxon>
        <taxon>Pseudomonadati</taxon>
        <taxon>Bacteroidota</taxon>
        <taxon>Saprospiria</taxon>
        <taxon>Saprospirales</taxon>
        <taxon>Lewinellaceae</taxon>
        <taxon>Flavilitoribacter</taxon>
    </lineage>
</organism>
<gene>
    <name evidence="1" type="ORF">CRP01_16000</name>
</gene>
<evidence type="ECO:0000313" key="1">
    <source>
        <dbReference type="EMBL" id="PHN05497.1"/>
    </source>
</evidence>
<name>A0A2D0NAI5_FLAN2</name>
<dbReference type="Proteomes" id="UP000223913">
    <property type="component" value="Unassembled WGS sequence"/>
</dbReference>
<protein>
    <submittedName>
        <fullName evidence="1">Uncharacterized protein</fullName>
    </submittedName>
</protein>
<accession>A0A2D0NAI5</accession>
<comment type="caution">
    <text evidence="1">The sequence shown here is derived from an EMBL/GenBank/DDBJ whole genome shotgun (WGS) entry which is preliminary data.</text>
</comment>
<proteinExistence type="predicted"/>
<keyword evidence="2" id="KW-1185">Reference proteome</keyword>
<sequence>MARFTMASKITSVKDYSRQFVLNNNHQIMQDRREMIKKALSEQINLLGVYRRVSLIVFRYKMYYIQNNVLISRDQPLFRIF</sequence>
<dbReference type="AlphaFoldDB" id="A0A2D0NAI5"/>